<evidence type="ECO:0000313" key="3">
    <source>
        <dbReference type="Proteomes" id="UP000567067"/>
    </source>
</evidence>
<organism evidence="2 3">
    <name type="scientific">Fontibacillus solani</name>
    <dbReference type="NCBI Taxonomy" id="1572857"/>
    <lineage>
        <taxon>Bacteria</taxon>
        <taxon>Bacillati</taxon>
        <taxon>Bacillota</taxon>
        <taxon>Bacilli</taxon>
        <taxon>Bacillales</taxon>
        <taxon>Paenibacillaceae</taxon>
        <taxon>Fontibacillus</taxon>
    </lineage>
</organism>
<dbReference type="SUPFAM" id="SSF52317">
    <property type="entry name" value="Class I glutamine amidotransferase-like"/>
    <property type="match status" value="1"/>
</dbReference>
<feature type="domain" description="Glutamine amidotransferase" evidence="1">
    <location>
        <begin position="41"/>
        <end position="179"/>
    </location>
</feature>
<evidence type="ECO:0000259" key="1">
    <source>
        <dbReference type="Pfam" id="PF00117"/>
    </source>
</evidence>
<proteinExistence type="predicted"/>
<evidence type="ECO:0000313" key="2">
    <source>
        <dbReference type="EMBL" id="MBA9084477.1"/>
    </source>
</evidence>
<dbReference type="GO" id="GO:0016740">
    <property type="term" value="F:transferase activity"/>
    <property type="evidence" value="ECO:0007669"/>
    <property type="project" value="UniProtKB-KW"/>
</dbReference>
<accession>A0A7W3SQP9</accession>
<keyword evidence="3" id="KW-1185">Reference proteome</keyword>
<keyword evidence="2" id="KW-0315">Glutamine amidotransferase</keyword>
<gene>
    <name evidence="2" type="ORF">FHR92_000934</name>
</gene>
<dbReference type="GO" id="GO:0005829">
    <property type="term" value="C:cytosol"/>
    <property type="evidence" value="ECO:0007669"/>
    <property type="project" value="TreeGrafter"/>
</dbReference>
<name>A0A7W3SQP9_9BACL</name>
<dbReference type="FunFam" id="3.40.50.880:FF:000033">
    <property type="entry name" value="Glutamine amidotransferase class-I"/>
    <property type="match status" value="1"/>
</dbReference>
<dbReference type="InterPro" id="IPR017926">
    <property type="entry name" value="GATASE"/>
</dbReference>
<dbReference type="EMBL" id="JACJIP010000004">
    <property type="protein sequence ID" value="MBA9084477.1"/>
    <property type="molecule type" value="Genomic_DNA"/>
</dbReference>
<dbReference type="AlphaFoldDB" id="A0A7W3SQP9"/>
<dbReference type="PROSITE" id="PS51273">
    <property type="entry name" value="GATASE_TYPE_1"/>
    <property type="match status" value="1"/>
</dbReference>
<dbReference type="Gene3D" id="3.40.50.880">
    <property type="match status" value="1"/>
</dbReference>
<dbReference type="InterPro" id="IPR029062">
    <property type="entry name" value="Class_I_gatase-like"/>
</dbReference>
<comment type="caution">
    <text evidence="2">The sequence shown here is derived from an EMBL/GenBank/DDBJ whole genome shotgun (WGS) entry which is preliminary data.</text>
</comment>
<sequence length="238" mass="27556">MNILILKHFELGNYDVVHQWAEQRGYNAWIREAAIGLSRKEFDTADFIIIMGGPMSVYEEETYPWLIQEKEYILEAIRQNQKVLGICFGAQMLAELLGGRVYRHDHKEIGWHRISRTGENHPWLQDLPEDFYSFQWHGDTFELPQGAVWLAQSEGCRNQAFAYNENTVGLQFHLETSPESVELMLHHWKDALVEAPYIQTKEQIVKEMDRSETAIGILYSILDRIAGEIASGGDRNET</sequence>
<dbReference type="Pfam" id="PF00117">
    <property type="entry name" value="GATase"/>
    <property type="match status" value="1"/>
</dbReference>
<dbReference type="CDD" id="cd01741">
    <property type="entry name" value="GATase1_1"/>
    <property type="match status" value="1"/>
</dbReference>
<dbReference type="PANTHER" id="PTHR42695:SF5">
    <property type="entry name" value="GLUTAMINE AMIDOTRANSFERASE YLR126C-RELATED"/>
    <property type="match status" value="1"/>
</dbReference>
<dbReference type="InterPro" id="IPR044992">
    <property type="entry name" value="ChyE-like"/>
</dbReference>
<dbReference type="Proteomes" id="UP000567067">
    <property type="component" value="Unassembled WGS sequence"/>
</dbReference>
<reference evidence="2 3" key="1">
    <citation type="submission" date="2020-08" db="EMBL/GenBank/DDBJ databases">
        <title>Genomic Encyclopedia of Type Strains, Phase III (KMG-III): the genomes of soil and plant-associated and newly described type strains.</title>
        <authorList>
            <person name="Whitman W."/>
        </authorList>
    </citation>
    <scope>NUCLEOTIDE SEQUENCE [LARGE SCALE GENOMIC DNA]</scope>
    <source>
        <strain evidence="2 3">CECT 8693</strain>
    </source>
</reference>
<dbReference type="RefSeq" id="WP_182534512.1">
    <property type="nucleotide sequence ID" value="NZ_JACJIP010000004.1"/>
</dbReference>
<keyword evidence="2" id="KW-0808">Transferase</keyword>
<protein>
    <submittedName>
        <fullName evidence="2">GMP synthase-like glutamine amidotransferase</fullName>
    </submittedName>
</protein>
<dbReference type="PANTHER" id="PTHR42695">
    <property type="entry name" value="GLUTAMINE AMIDOTRANSFERASE YLR126C-RELATED"/>
    <property type="match status" value="1"/>
</dbReference>